<dbReference type="InterPro" id="IPR029046">
    <property type="entry name" value="LolA/LolB/LppX"/>
</dbReference>
<dbReference type="AlphaFoldDB" id="A0A0G3BMX1"/>
<accession>A0A0G3BMX1</accession>
<evidence type="ECO:0000256" key="3">
    <source>
        <dbReference type="SAM" id="SignalP"/>
    </source>
</evidence>
<name>A0A0G3BMX1_9BURK</name>
<evidence type="ECO:0000313" key="4">
    <source>
        <dbReference type="EMBL" id="AKJ29313.1"/>
    </source>
</evidence>
<gene>
    <name evidence="4" type="ORF">AAW51_2622</name>
</gene>
<feature type="region of interest" description="Disordered" evidence="2">
    <location>
        <begin position="250"/>
        <end position="269"/>
    </location>
</feature>
<evidence type="ECO:0000313" key="5">
    <source>
        <dbReference type="Proteomes" id="UP000035352"/>
    </source>
</evidence>
<reference evidence="4 5" key="1">
    <citation type="submission" date="2015-05" db="EMBL/GenBank/DDBJ databases">
        <authorList>
            <person name="Tang B."/>
            <person name="Yu Y."/>
        </authorList>
    </citation>
    <scope>NUCLEOTIDE SEQUENCE [LARGE SCALE GENOMIC DNA]</scope>
    <source>
        <strain evidence="4 5">DSM 7029</strain>
    </source>
</reference>
<keyword evidence="1 3" id="KW-0732">Signal</keyword>
<feature type="chain" id="PRO_5005183989" description="DUF2092 domain-containing protein" evidence="3">
    <location>
        <begin position="19"/>
        <end position="269"/>
    </location>
</feature>
<dbReference type="SUPFAM" id="SSF89392">
    <property type="entry name" value="Prokaryotic lipoproteins and lipoprotein localization factors"/>
    <property type="match status" value="1"/>
</dbReference>
<dbReference type="Pfam" id="PF09865">
    <property type="entry name" value="DUF2092"/>
    <property type="match status" value="1"/>
</dbReference>
<dbReference type="RefSeq" id="WP_053013526.1">
    <property type="nucleotide sequence ID" value="NZ_CP011371.1"/>
</dbReference>
<organism evidence="4 5">
    <name type="scientific">Caldimonas brevitalea</name>
    <dbReference type="NCBI Taxonomy" id="413882"/>
    <lineage>
        <taxon>Bacteria</taxon>
        <taxon>Pseudomonadati</taxon>
        <taxon>Pseudomonadota</taxon>
        <taxon>Betaproteobacteria</taxon>
        <taxon>Burkholderiales</taxon>
        <taxon>Sphaerotilaceae</taxon>
        <taxon>Caldimonas</taxon>
    </lineage>
</organism>
<evidence type="ECO:0000256" key="1">
    <source>
        <dbReference type="ARBA" id="ARBA00022729"/>
    </source>
</evidence>
<evidence type="ECO:0000256" key="2">
    <source>
        <dbReference type="SAM" id="MobiDB-lite"/>
    </source>
</evidence>
<feature type="signal peptide" evidence="3">
    <location>
        <begin position="1"/>
        <end position="18"/>
    </location>
</feature>
<dbReference type="STRING" id="413882.AAW51_2622"/>
<keyword evidence="5" id="KW-1185">Reference proteome</keyword>
<evidence type="ECO:0008006" key="6">
    <source>
        <dbReference type="Google" id="ProtNLM"/>
    </source>
</evidence>
<protein>
    <recommendedName>
        <fullName evidence="6">DUF2092 domain-containing protein</fullName>
    </recommendedName>
</protein>
<dbReference type="Proteomes" id="UP000035352">
    <property type="component" value="Chromosome"/>
</dbReference>
<dbReference type="InterPro" id="IPR019207">
    <property type="entry name" value="DUF2092"/>
</dbReference>
<dbReference type="EMBL" id="CP011371">
    <property type="protein sequence ID" value="AKJ29313.1"/>
    <property type="molecule type" value="Genomic_DNA"/>
</dbReference>
<dbReference type="Gene3D" id="2.50.20.10">
    <property type="entry name" value="Lipoprotein localisation LolA/LolB/LppX"/>
    <property type="match status" value="1"/>
</dbReference>
<sequence length="269" mass="29301">MLIAALSGLLAAAVPVNGMHFVALSDASPPAVMPGVPASRTMNPSATAALERMGRYLQMQPFLSVKATAWADHMLRNGQKVQLDFSVQIWVRRPDNLRVDVTADRATPTFSRFYFDGKTFTAFGQNSGQYAKASLPATLSELPSKLSDQHGLRLPLVDLFTWAGGADHLARLTGATTIGLTTVGGQPCDQYAFRQDGLDWQLWIQRGTQPLPRRLVLTSTVDADQTQQSVELDWAQQDSPSASLFVFEPPAGAQEIPMPRSNETAEFTP</sequence>
<dbReference type="OrthoDB" id="116979at2"/>
<dbReference type="KEGG" id="pbh:AAW51_2622"/>
<proteinExistence type="predicted"/>